<feature type="repeat" description="ANK" evidence="3">
    <location>
        <begin position="578"/>
        <end position="610"/>
    </location>
</feature>
<accession>A0A859CU88</accession>
<feature type="repeat" description="ANK" evidence="3">
    <location>
        <begin position="505"/>
        <end position="544"/>
    </location>
</feature>
<evidence type="ECO:0000313" key="4">
    <source>
        <dbReference type="EMBL" id="QKK79826.1"/>
    </source>
</evidence>
<dbReference type="EMBL" id="CP054301">
    <property type="protein sequence ID" value="QKK79826.1"/>
    <property type="molecule type" value="Genomic_DNA"/>
</dbReference>
<feature type="repeat" description="ANK" evidence="3">
    <location>
        <begin position="399"/>
        <end position="438"/>
    </location>
</feature>
<evidence type="ECO:0000313" key="5">
    <source>
        <dbReference type="Proteomes" id="UP000509371"/>
    </source>
</evidence>
<feature type="repeat" description="ANK" evidence="3">
    <location>
        <begin position="611"/>
        <end position="650"/>
    </location>
</feature>
<dbReference type="SUPFAM" id="SSF48403">
    <property type="entry name" value="Ankyrin repeat"/>
    <property type="match status" value="3"/>
</dbReference>
<evidence type="ECO:0000256" key="1">
    <source>
        <dbReference type="ARBA" id="ARBA00022737"/>
    </source>
</evidence>
<protein>
    <submittedName>
        <fullName evidence="4">Putative transmembrane protein</fullName>
    </submittedName>
</protein>
<keyword evidence="4" id="KW-0472">Membrane</keyword>
<feature type="repeat" description="ANK" evidence="3">
    <location>
        <begin position="472"/>
        <end position="504"/>
    </location>
</feature>
<organism evidence="4 5">
    <name type="scientific">Marinomonas primoryensis</name>
    <dbReference type="NCBI Taxonomy" id="178399"/>
    <lineage>
        <taxon>Bacteria</taxon>
        <taxon>Pseudomonadati</taxon>
        <taxon>Pseudomonadota</taxon>
        <taxon>Gammaproteobacteria</taxon>
        <taxon>Oceanospirillales</taxon>
        <taxon>Oceanospirillaceae</taxon>
        <taxon>Marinomonas</taxon>
    </lineage>
</organism>
<dbReference type="Gene3D" id="1.25.40.20">
    <property type="entry name" value="Ankyrin repeat-containing domain"/>
    <property type="match status" value="6"/>
</dbReference>
<dbReference type="InterPro" id="IPR036770">
    <property type="entry name" value="Ankyrin_rpt-contain_sf"/>
</dbReference>
<reference evidence="4 5" key="1">
    <citation type="submission" date="2020-06" db="EMBL/GenBank/DDBJ databases">
        <authorList>
            <person name="Voronona O.L."/>
            <person name="Aksenova E.I."/>
            <person name="Kunda M.S."/>
            <person name="Semenov A.N."/>
            <person name="Ryzhova N."/>
        </authorList>
    </citation>
    <scope>NUCLEOTIDE SEQUENCE [LARGE SCALE GENOMIC DNA]</scope>
    <source>
        <strain evidence="4 5">MPKMM3633</strain>
    </source>
</reference>
<dbReference type="PANTHER" id="PTHR24198">
    <property type="entry name" value="ANKYRIN REPEAT AND PROTEIN KINASE DOMAIN-CONTAINING PROTEIN"/>
    <property type="match status" value="1"/>
</dbReference>
<dbReference type="AlphaFoldDB" id="A0A859CU88"/>
<dbReference type="PROSITE" id="PS51257">
    <property type="entry name" value="PROKAR_LIPOPROTEIN"/>
    <property type="match status" value="1"/>
</dbReference>
<keyword evidence="2 3" id="KW-0040">ANK repeat</keyword>
<dbReference type="KEGG" id="mpri:MP3633_1091"/>
<feature type="repeat" description="ANK" evidence="3">
    <location>
        <begin position="439"/>
        <end position="471"/>
    </location>
</feature>
<keyword evidence="1" id="KW-0677">Repeat</keyword>
<gene>
    <name evidence="4" type="ORF">MP3633_1091</name>
</gene>
<keyword evidence="4" id="KW-0812">Transmembrane</keyword>
<dbReference type="PANTHER" id="PTHR24198:SF165">
    <property type="entry name" value="ANKYRIN REPEAT-CONTAINING PROTEIN-RELATED"/>
    <property type="match status" value="1"/>
</dbReference>
<dbReference type="SMART" id="SM00248">
    <property type="entry name" value="ANK"/>
    <property type="match status" value="21"/>
</dbReference>
<dbReference type="Pfam" id="PF00023">
    <property type="entry name" value="Ank"/>
    <property type="match status" value="2"/>
</dbReference>
<dbReference type="Proteomes" id="UP000509371">
    <property type="component" value="Chromosome"/>
</dbReference>
<dbReference type="Pfam" id="PF12796">
    <property type="entry name" value="Ank_2"/>
    <property type="match status" value="6"/>
</dbReference>
<feature type="repeat" description="ANK" evidence="3">
    <location>
        <begin position="757"/>
        <end position="789"/>
    </location>
</feature>
<name>A0A859CU88_9GAMM</name>
<evidence type="ECO:0000256" key="3">
    <source>
        <dbReference type="PROSITE-ProRule" id="PRU00023"/>
    </source>
</evidence>
<dbReference type="PROSITE" id="PS50297">
    <property type="entry name" value="ANK_REP_REGION"/>
    <property type="match status" value="5"/>
</dbReference>
<dbReference type="RefSeq" id="WP_176334748.1">
    <property type="nucleotide sequence ID" value="NZ_BAAAEF010000029.1"/>
</dbReference>
<evidence type="ECO:0000256" key="2">
    <source>
        <dbReference type="ARBA" id="ARBA00023043"/>
    </source>
</evidence>
<sequence length="811" mass="88771">MDNNLIRKFLTLLFLMIFITGCSIFPHHTAYFEGVKNRLDDGMNINSSVNSKSDTLLHISVQNNSISEVKYLLDRGAKPNINNNFGLPPLYYINAKKNTSADREQAKIIALLVNSGADINIRMKDGITPLVSAILDKKPLSVKEILASNADVNIEYNGYTPLMFAVKMANPDIVNNILEKPQNINFRNKKGQSALDFTALGESKGSDEQLAEIARILVKSGAIIPISYNKNILNTAISNKRPLVAKNLIDATESTNALNKESFSPLMNAIYSGNIQRVKDQLKRSENLNYKDENNWSALHLTTHPDSSGGDALQANIAILLIKAGANINILGPQEKTTLDKAISNHRQRVADVLLTENTDISIKDETGKTALMTAVQTENLDILKKLTTSETVNTQDNYGWSALHFISYRLSKKEDLLQNEIVDFLIQSGANINLQNRNGFTPLHLAIKNSAQYTSQALIDNGADITLKDKNGQSPLMHAVRGGDISLIKNIIVLPQNLDAKDNNGWTAFHFLFENEILRSDEKQAVIARLLINAGADINIQTNDKSSALHLAIERNYQFVTQVLIKAKAAPSLRNNKNMTPLMVAVQNGNLPIVKKLAKLPQNLDLKQENGWTALHFTAYSESKGGDKTLAKIADVLIAAGADLNSKINTGETALSVAIGNEYPLVATTLLNARASVDLTDNNGWTPVMLAVYLGKIDIIKQALPLSSDLNIKNSDGWAALHLTANNHSYGGDALQAKIATLLIKNGANVNLRTREGSTALHFAAANNQIEVLKALLATNASINIRNHKGWSAKDEATKAKNTQIVRLLK</sequence>
<feature type="repeat" description="ANK" evidence="3">
    <location>
        <begin position="684"/>
        <end position="716"/>
    </location>
</feature>
<dbReference type="PROSITE" id="PS50088">
    <property type="entry name" value="ANK_REPEAT"/>
    <property type="match status" value="11"/>
</dbReference>
<proteinExistence type="predicted"/>
<feature type="repeat" description="ANK" evidence="3">
    <location>
        <begin position="52"/>
        <end position="84"/>
    </location>
</feature>
<feature type="repeat" description="ANK" evidence="3">
    <location>
        <begin position="157"/>
        <end position="189"/>
    </location>
</feature>
<feature type="repeat" description="ANK" evidence="3">
    <location>
        <begin position="717"/>
        <end position="756"/>
    </location>
</feature>
<dbReference type="InterPro" id="IPR002110">
    <property type="entry name" value="Ankyrin_rpt"/>
</dbReference>